<feature type="domain" description="Helicase ATP-binding" evidence="8">
    <location>
        <begin position="49"/>
        <end position="164"/>
    </location>
</feature>
<evidence type="ECO:0000313" key="10">
    <source>
        <dbReference type="EMBL" id="KAG0258145.1"/>
    </source>
</evidence>
<evidence type="ECO:0000256" key="5">
    <source>
        <dbReference type="ARBA" id="ARBA00023235"/>
    </source>
</evidence>
<dbReference type="PROSITE" id="PS51192">
    <property type="entry name" value="HELICASE_ATP_BIND_1"/>
    <property type="match status" value="1"/>
</dbReference>
<dbReference type="InterPro" id="IPR027417">
    <property type="entry name" value="P-loop_NTPase"/>
</dbReference>
<keyword evidence="2" id="KW-0547">Nucleotide-binding</keyword>
<dbReference type="GO" id="GO:0000724">
    <property type="term" value="P:double-strand break repair via homologous recombination"/>
    <property type="evidence" value="ECO:0007669"/>
    <property type="project" value="TreeGrafter"/>
</dbReference>
<comment type="similarity">
    <text evidence="1">Belongs to the helicase family. RecQ subfamily.</text>
</comment>
<feature type="domain" description="Helicase C-terminal" evidence="9">
    <location>
        <begin position="184"/>
        <end position="272"/>
    </location>
</feature>
<organism evidence="10 11">
    <name type="scientific">Linnemannia exigua</name>
    <dbReference type="NCBI Taxonomy" id="604196"/>
    <lineage>
        <taxon>Eukaryota</taxon>
        <taxon>Fungi</taxon>
        <taxon>Fungi incertae sedis</taxon>
        <taxon>Mucoromycota</taxon>
        <taxon>Mortierellomycotina</taxon>
        <taxon>Mortierellomycetes</taxon>
        <taxon>Mortierellales</taxon>
        <taxon>Mortierellaceae</taxon>
        <taxon>Linnemannia</taxon>
    </lineage>
</organism>
<dbReference type="SUPFAM" id="SSF52540">
    <property type="entry name" value="P-loop containing nucleoside triphosphate hydrolases"/>
    <property type="match status" value="1"/>
</dbReference>
<evidence type="ECO:0000256" key="6">
    <source>
        <dbReference type="ARBA" id="ARBA00034617"/>
    </source>
</evidence>
<dbReference type="AlphaFoldDB" id="A0AAD4D2B9"/>
<accession>A0AAD4D2B9</accession>
<sequence length="272" mass="30555">MASSPSLSTCSPLRFMSSPAAATLKQALALEAQECETFEMALEEQLQVVEHIAEQKDCVLLAPCGWGKTLAYFLPMVIFKHSITIIISPLIALIEEQTQKLDEYGIPNIFFTSERNNRLLDDEAISRMLDGHYRAVFMTPEIYFGSILDRAAYDRPLKIIKVDDMRDNLSLEVQIFQGQHRSRNLASLLDDGAKKKTLVYFDSIVVLRSVQDELVKLRPGLKIGAYYSTLRAGHKQDTMGEFKYGKINVLLATEAAGMGCDIPDVTHVIQYE</sequence>
<dbReference type="GO" id="GO:0043138">
    <property type="term" value="F:3'-5' DNA helicase activity"/>
    <property type="evidence" value="ECO:0007669"/>
    <property type="project" value="UniProtKB-EC"/>
</dbReference>
<protein>
    <recommendedName>
        <fullName evidence="7">DNA 3'-5' helicase</fullName>
        <ecNumber evidence="7">5.6.2.4</ecNumber>
    </recommendedName>
</protein>
<keyword evidence="3" id="KW-0067">ATP-binding</keyword>
<comment type="catalytic activity">
    <reaction evidence="6">
        <text>Couples ATP hydrolysis with the unwinding of duplex DNA by translocating in the 3'-5' direction.</text>
        <dbReference type="EC" id="5.6.2.4"/>
    </reaction>
</comment>
<comment type="caution">
    <text evidence="10">The sequence shown here is derived from an EMBL/GenBank/DDBJ whole genome shotgun (WGS) entry which is preliminary data.</text>
</comment>
<gene>
    <name evidence="10" type="ORF">BGZ95_005045</name>
</gene>
<dbReference type="PANTHER" id="PTHR13710:SF105">
    <property type="entry name" value="ATP-DEPENDENT DNA HELICASE Q1"/>
    <property type="match status" value="1"/>
</dbReference>
<keyword evidence="11" id="KW-1185">Reference proteome</keyword>
<evidence type="ECO:0000256" key="4">
    <source>
        <dbReference type="ARBA" id="ARBA00023125"/>
    </source>
</evidence>
<evidence type="ECO:0000256" key="1">
    <source>
        <dbReference type="ARBA" id="ARBA00005446"/>
    </source>
</evidence>
<dbReference type="GO" id="GO:0005524">
    <property type="term" value="F:ATP binding"/>
    <property type="evidence" value="ECO:0007669"/>
    <property type="project" value="UniProtKB-KW"/>
</dbReference>
<dbReference type="Proteomes" id="UP001194580">
    <property type="component" value="Unassembled WGS sequence"/>
</dbReference>
<dbReference type="GO" id="GO:0005694">
    <property type="term" value="C:chromosome"/>
    <property type="evidence" value="ECO:0007669"/>
    <property type="project" value="TreeGrafter"/>
</dbReference>
<dbReference type="SMART" id="SM00487">
    <property type="entry name" value="DEXDc"/>
    <property type="match status" value="1"/>
</dbReference>
<keyword evidence="5" id="KW-0413">Isomerase</keyword>
<dbReference type="Pfam" id="PF00270">
    <property type="entry name" value="DEAD"/>
    <property type="match status" value="1"/>
</dbReference>
<dbReference type="Gene3D" id="3.40.50.300">
    <property type="entry name" value="P-loop containing nucleotide triphosphate hydrolases"/>
    <property type="match status" value="2"/>
</dbReference>
<name>A0AAD4D2B9_9FUNG</name>
<evidence type="ECO:0000259" key="8">
    <source>
        <dbReference type="PROSITE" id="PS51192"/>
    </source>
</evidence>
<proteinExistence type="inferred from homology"/>
<dbReference type="PROSITE" id="PS51194">
    <property type="entry name" value="HELICASE_CTER"/>
    <property type="match status" value="1"/>
</dbReference>
<evidence type="ECO:0000256" key="7">
    <source>
        <dbReference type="ARBA" id="ARBA00034808"/>
    </source>
</evidence>
<dbReference type="EC" id="5.6.2.4" evidence="7"/>
<keyword evidence="4" id="KW-0238">DNA-binding</keyword>
<dbReference type="InterPro" id="IPR001650">
    <property type="entry name" value="Helicase_C-like"/>
</dbReference>
<reference evidence="10" key="1">
    <citation type="journal article" date="2020" name="Fungal Divers.">
        <title>Resolving the Mortierellaceae phylogeny through synthesis of multi-gene phylogenetics and phylogenomics.</title>
        <authorList>
            <person name="Vandepol N."/>
            <person name="Liber J."/>
            <person name="Desiro A."/>
            <person name="Na H."/>
            <person name="Kennedy M."/>
            <person name="Barry K."/>
            <person name="Grigoriev I.V."/>
            <person name="Miller A.N."/>
            <person name="O'Donnell K."/>
            <person name="Stajich J.E."/>
            <person name="Bonito G."/>
        </authorList>
    </citation>
    <scope>NUCLEOTIDE SEQUENCE</scope>
    <source>
        <strain evidence="10">NRRL 28262</strain>
    </source>
</reference>
<evidence type="ECO:0000259" key="9">
    <source>
        <dbReference type="PROSITE" id="PS51194"/>
    </source>
</evidence>
<evidence type="ECO:0000256" key="2">
    <source>
        <dbReference type="ARBA" id="ARBA00022741"/>
    </source>
</evidence>
<dbReference type="InterPro" id="IPR014001">
    <property type="entry name" value="Helicase_ATP-bd"/>
</dbReference>
<dbReference type="GO" id="GO:0003677">
    <property type="term" value="F:DNA binding"/>
    <property type="evidence" value="ECO:0007669"/>
    <property type="project" value="UniProtKB-KW"/>
</dbReference>
<dbReference type="EMBL" id="JAAAIL010002336">
    <property type="protein sequence ID" value="KAG0258145.1"/>
    <property type="molecule type" value="Genomic_DNA"/>
</dbReference>
<dbReference type="GO" id="GO:0009378">
    <property type="term" value="F:four-way junction helicase activity"/>
    <property type="evidence" value="ECO:0007669"/>
    <property type="project" value="TreeGrafter"/>
</dbReference>
<evidence type="ECO:0000313" key="11">
    <source>
        <dbReference type="Proteomes" id="UP001194580"/>
    </source>
</evidence>
<dbReference type="GO" id="GO:0005737">
    <property type="term" value="C:cytoplasm"/>
    <property type="evidence" value="ECO:0007669"/>
    <property type="project" value="TreeGrafter"/>
</dbReference>
<dbReference type="InterPro" id="IPR011545">
    <property type="entry name" value="DEAD/DEAH_box_helicase_dom"/>
</dbReference>
<dbReference type="PANTHER" id="PTHR13710">
    <property type="entry name" value="DNA HELICASE RECQ FAMILY MEMBER"/>
    <property type="match status" value="1"/>
</dbReference>
<dbReference type="Pfam" id="PF00271">
    <property type="entry name" value="Helicase_C"/>
    <property type="match status" value="1"/>
</dbReference>
<evidence type="ECO:0000256" key="3">
    <source>
        <dbReference type="ARBA" id="ARBA00022840"/>
    </source>
</evidence>